<dbReference type="FunFam" id="3.60.40.10:FF:000024">
    <property type="entry name" value="probable protein phosphatase 2C 33"/>
    <property type="match status" value="1"/>
</dbReference>
<evidence type="ECO:0000256" key="7">
    <source>
        <dbReference type="ARBA" id="ARBA00022842"/>
    </source>
</evidence>
<keyword evidence="6" id="KW-0378">Hydrolase</keyword>
<dbReference type="SUPFAM" id="SSF81606">
    <property type="entry name" value="PP2C-like"/>
    <property type="match status" value="1"/>
</dbReference>
<evidence type="ECO:0000256" key="1">
    <source>
        <dbReference type="ARBA" id="ARBA00001936"/>
    </source>
</evidence>
<evidence type="ECO:0000256" key="8">
    <source>
        <dbReference type="ARBA" id="ARBA00022912"/>
    </source>
</evidence>
<name>A0AAP0BZH9_9ASPA</name>
<dbReference type="EMBL" id="JBBWWQ010000001">
    <property type="protein sequence ID" value="KAK8956518.1"/>
    <property type="molecule type" value="Genomic_DNA"/>
</dbReference>
<keyword evidence="8" id="KW-0904">Protein phosphatase</keyword>
<comment type="catalytic activity">
    <reaction evidence="11">
        <text>O-phospho-L-threonyl-[protein] + H2O = L-threonyl-[protein] + phosphate</text>
        <dbReference type="Rhea" id="RHEA:47004"/>
        <dbReference type="Rhea" id="RHEA-COMP:11060"/>
        <dbReference type="Rhea" id="RHEA-COMP:11605"/>
        <dbReference type="ChEBI" id="CHEBI:15377"/>
        <dbReference type="ChEBI" id="CHEBI:30013"/>
        <dbReference type="ChEBI" id="CHEBI:43474"/>
        <dbReference type="ChEBI" id="CHEBI:61977"/>
        <dbReference type="EC" id="3.1.3.16"/>
    </reaction>
</comment>
<comment type="caution">
    <text evidence="14">The sequence shown here is derived from an EMBL/GenBank/DDBJ whole genome shotgun (WGS) entry which is preliminary data.</text>
</comment>
<comment type="catalytic activity">
    <reaction evidence="10">
        <text>O-phospho-L-seryl-[protein] + H2O = L-seryl-[protein] + phosphate</text>
        <dbReference type="Rhea" id="RHEA:20629"/>
        <dbReference type="Rhea" id="RHEA-COMP:9863"/>
        <dbReference type="Rhea" id="RHEA-COMP:11604"/>
        <dbReference type="ChEBI" id="CHEBI:15377"/>
        <dbReference type="ChEBI" id="CHEBI:29999"/>
        <dbReference type="ChEBI" id="CHEBI:43474"/>
        <dbReference type="ChEBI" id="CHEBI:83421"/>
        <dbReference type="EC" id="3.1.3.16"/>
    </reaction>
</comment>
<evidence type="ECO:0000259" key="13">
    <source>
        <dbReference type="PROSITE" id="PS51746"/>
    </source>
</evidence>
<proteinExistence type="inferred from homology"/>
<dbReference type="PROSITE" id="PS51746">
    <property type="entry name" value="PPM_2"/>
    <property type="match status" value="1"/>
</dbReference>
<dbReference type="Gene3D" id="3.60.40.10">
    <property type="entry name" value="PPM-type phosphatase domain"/>
    <property type="match status" value="1"/>
</dbReference>
<evidence type="ECO:0000313" key="15">
    <source>
        <dbReference type="Proteomes" id="UP001418222"/>
    </source>
</evidence>
<protein>
    <recommendedName>
        <fullName evidence="4">protein-serine/threonine phosphatase</fullName>
        <ecNumber evidence="4">3.1.3.16</ecNumber>
    </recommendedName>
</protein>
<evidence type="ECO:0000256" key="2">
    <source>
        <dbReference type="ARBA" id="ARBA00001946"/>
    </source>
</evidence>
<keyword evidence="9" id="KW-0464">Manganese</keyword>
<keyword evidence="5" id="KW-0479">Metal-binding</keyword>
<dbReference type="SMART" id="SM00332">
    <property type="entry name" value="PP2Cc"/>
    <property type="match status" value="1"/>
</dbReference>
<dbReference type="InterPro" id="IPR015655">
    <property type="entry name" value="PP2C"/>
</dbReference>
<evidence type="ECO:0000313" key="14">
    <source>
        <dbReference type="EMBL" id="KAK8956518.1"/>
    </source>
</evidence>
<dbReference type="Proteomes" id="UP001418222">
    <property type="component" value="Unassembled WGS sequence"/>
</dbReference>
<feature type="domain" description="PPM-type phosphatase" evidence="13">
    <location>
        <begin position="90"/>
        <end position="408"/>
    </location>
</feature>
<evidence type="ECO:0000256" key="12">
    <source>
        <dbReference type="SAM" id="MobiDB-lite"/>
    </source>
</evidence>
<evidence type="ECO:0000256" key="10">
    <source>
        <dbReference type="ARBA" id="ARBA00047761"/>
    </source>
</evidence>
<dbReference type="PANTHER" id="PTHR47992">
    <property type="entry name" value="PROTEIN PHOSPHATASE"/>
    <property type="match status" value="1"/>
</dbReference>
<evidence type="ECO:0000256" key="4">
    <source>
        <dbReference type="ARBA" id="ARBA00013081"/>
    </source>
</evidence>
<dbReference type="InterPro" id="IPR036457">
    <property type="entry name" value="PPM-type-like_dom_sf"/>
</dbReference>
<comment type="similarity">
    <text evidence="3">Belongs to the PP2C family.</text>
</comment>
<dbReference type="AlphaFoldDB" id="A0AAP0BZH9"/>
<dbReference type="Pfam" id="PF00481">
    <property type="entry name" value="PP2C"/>
    <property type="match status" value="1"/>
</dbReference>
<evidence type="ECO:0000256" key="5">
    <source>
        <dbReference type="ARBA" id="ARBA00022723"/>
    </source>
</evidence>
<sequence length="516" mass="56537">MGCCASSDSSAVAVTAAGAPISVAENASLPYGRSGSSKRWIGWMKHGADEKKKKGGGYFDRKEVSGGRDDAAEELLLMPGRMFMNGASEVACLFTQQGKKGTNQDAMIVWENFASRTDTIFCGVFDGHGPFGHMVARKVRDSLPLKLCNQYKSIVEEKESLQKSNGSFSSMNAEETFVVNIDDEWSESVNFAEEEKLPEIYFPLKQSFLKAFKLMDKELKLLPTIDSFCSGSTAVTLVKQGRDLIIGNLGDSRAVLGTRNIDDNLVALQLTVDLKPNLPREAARIQQCKGRVFALQDEPEVARVWLPNSNSPGLAMARAFGDFCLKDYGLISVPDISYRHLSDKDEFVVLATDGIWDVLSNKEVVDIVASAPTRATASRALVDSAVRAWRLKFPTSKIDDCAAICLFLTPPPSSDQPKEASENEERQGFDNNQSTTAAENLCSPHSSNEIVTVTEEPKAGRTPDRYQSARSLADCISNTEEEEWSALEGVTRANSLLNIPRFLSGEKQSNSVRKLL</sequence>
<keyword evidence="15" id="KW-1185">Reference proteome</keyword>
<dbReference type="GO" id="GO:0004722">
    <property type="term" value="F:protein serine/threonine phosphatase activity"/>
    <property type="evidence" value="ECO:0007669"/>
    <property type="project" value="UniProtKB-EC"/>
</dbReference>
<reference evidence="14 15" key="1">
    <citation type="journal article" date="2022" name="Nat. Plants">
        <title>Genomes of leafy and leafless Platanthera orchids illuminate the evolution of mycoheterotrophy.</title>
        <authorList>
            <person name="Li M.H."/>
            <person name="Liu K.W."/>
            <person name="Li Z."/>
            <person name="Lu H.C."/>
            <person name="Ye Q.L."/>
            <person name="Zhang D."/>
            <person name="Wang J.Y."/>
            <person name="Li Y.F."/>
            <person name="Zhong Z.M."/>
            <person name="Liu X."/>
            <person name="Yu X."/>
            <person name="Liu D.K."/>
            <person name="Tu X.D."/>
            <person name="Liu B."/>
            <person name="Hao Y."/>
            <person name="Liao X.Y."/>
            <person name="Jiang Y.T."/>
            <person name="Sun W.H."/>
            <person name="Chen J."/>
            <person name="Chen Y.Q."/>
            <person name="Ai Y."/>
            <person name="Zhai J.W."/>
            <person name="Wu S.S."/>
            <person name="Zhou Z."/>
            <person name="Hsiao Y.Y."/>
            <person name="Wu W.L."/>
            <person name="Chen Y.Y."/>
            <person name="Lin Y.F."/>
            <person name="Hsu J.L."/>
            <person name="Li C.Y."/>
            <person name="Wang Z.W."/>
            <person name="Zhao X."/>
            <person name="Zhong W.Y."/>
            <person name="Ma X.K."/>
            <person name="Ma L."/>
            <person name="Huang J."/>
            <person name="Chen G.Z."/>
            <person name="Huang M.Z."/>
            <person name="Huang L."/>
            <person name="Peng D.H."/>
            <person name="Luo Y.B."/>
            <person name="Zou S.Q."/>
            <person name="Chen S.P."/>
            <person name="Lan S."/>
            <person name="Tsai W.C."/>
            <person name="Van de Peer Y."/>
            <person name="Liu Z.J."/>
        </authorList>
    </citation>
    <scope>NUCLEOTIDE SEQUENCE [LARGE SCALE GENOMIC DNA]</scope>
    <source>
        <strain evidence="14">Lor287</strain>
    </source>
</reference>
<dbReference type="GO" id="GO:0046872">
    <property type="term" value="F:metal ion binding"/>
    <property type="evidence" value="ECO:0007669"/>
    <property type="project" value="UniProtKB-KW"/>
</dbReference>
<dbReference type="CDD" id="cd00143">
    <property type="entry name" value="PP2Cc"/>
    <property type="match status" value="1"/>
</dbReference>
<evidence type="ECO:0000256" key="9">
    <source>
        <dbReference type="ARBA" id="ARBA00023211"/>
    </source>
</evidence>
<feature type="compositionally biased region" description="Basic and acidic residues" evidence="12">
    <location>
        <begin position="455"/>
        <end position="464"/>
    </location>
</feature>
<comment type="cofactor">
    <cofactor evidence="2">
        <name>Mg(2+)</name>
        <dbReference type="ChEBI" id="CHEBI:18420"/>
    </cofactor>
</comment>
<dbReference type="EC" id="3.1.3.16" evidence="4"/>
<organism evidence="14 15">
    <name type="scientific">Platanthera zijinensis</name>
    <dbReference type="NCBI Taxonomy" id="2320716"/>
    <lineage>
        <taxon>Eukaryota</taxon>
        <taxon>Viridiplantae</taxon>
        <taxon>Streptophyta</taxon>
        <taxon>Embryophyta</taxon>
        <taxon>Tracheophyta</taxon>
        <taxon>Spermatophyta</taxon>
        <taxon>Magnoliopsida</taxon>
        <taxon>Liliopsida</taxon>
        <taxon>Asparagales</taxon>
        <taxon>Orchidaceae</taxon>
        <taxon>Orchidoideae</taxon>
        <taxon>Orchideae</taxon>
        <taxon>Orchidinae</taxon>
        <taxon>Platanthera</taxon>
    </lineage>
</organism>
<evidence type="ECO:0000256" key="11">
    <source>
        <dbReference type="ARBA" id="ARBA00048336"/>
    </source>
</evidence>
<accession>A0AAP0BZH9</accession>
<comment type="cofactor">
    <cofactor evidence="1">
        <name>Mn(2+)</name>
        <dbReference type="ChEBI" id="CHEBI:29035"/>
    </cofactor>
</comment>
<evidence type="ECO:0000256" key="3">
    <source>
        <dbReference type="ARBA" id="ARBA00006702"/>
    </source>
</evidence>
<evidence type="ECO:0000256" key="6">
    <source>
        <dbReference type="ARBA" id="ARBA00022801"/>
    </source>
</evidence>
<feature type="compositionally biased region" description="Polar residues" evidence="12">
    <location>
        <begin position="429"/>
        <end position="451"/>
    </location>
</feature>
<feature type="compositionally biased region" description="Basic and acidic residues" evidence="12">
    <location>
        <begin position="416"/>
        <end position="428"/>
    </location>
</feature>
<dbReference type="InterPro" id="IPR001932">
    <property type="entry name" value="PPM-type_phosphatase-like_dom"/>
</dbReference>
<keyword evidence="7" id="KW-0460">Magnesium</keyword>
<feature type="region of interest" description="Disordered" evidence="12">
    <location>
        <begin position="412"/>
        <end position="468"/>
    </location>
</feature>
<gene>
    <name evidence="14" type="ORF">KSP39_PZI000030</name>
</gene>